<dbReference type="OrthoDB" id="2376237at2"/>
<gene>
    <name evidence="2" type="ORF">SAMN06265370_12020</name>
</gene>
<dbReference type="Proteomes" id="UP000198417">
    <property type="component" value="Unassembled WGS sequence"/>
</dbReference>
<dbReference type="Pfam" id="PF11695">
    <property type="entry name" value="DUF3291"/>
    <property type="match status" value="1"/>
</dbReference>
<evidence type="ECO:0000259" key="1">
    <source>
        <dbReference type="Pfam" id="PF11695"/>
    </source>
</evidence>
<accession>A0A238YTU9</accession>
<dbReference type="SUPFAM" id="SSF54909">
    <property type="entry name" value="Dimeric alpha+beta barrel"/>
    <property type="match status" value="1"/>
</dbReference>
<dbReference type="RefSeq" id="WP_089272929.1">
    <property type="nucleotide sequence ID" value="NZ_FZNN01000020.1"/>
</dbReference>
<evidence type="ECO:0000313" key="3">
    <source>
        <dbReference type="Proteomes" id="UP000198417"/>
    </source>
</evidence>
<dbReference type="EMBL" id="FZNN01000020">
    <property type="protein sequence ID" value="SNR74575.1"/>
    <property type="molecule type" value="Genomic_DNA"/>
</dbReference>
<feature type="domain" description="DUF3291" evidence="1">
    <location>
        <begin position="4"/>
        <end position="162"/>
    </location>
</feature>
<name>A0A238YTU9_9RHOB</name>
<evidence type="ECO:0000313" key="2">
    <source>
        <dbReference type="EMBL" id="SNR74575.1"/>
    </source>
</evidence>
<protein>
    <recommendedName>
        <fullName evidence="1">DUF3291 domain-containing protein</fullName>
    </recommendedName>
</protein>
<dbReference type="AlphaFoldDB" id="A0A238YTU9"/>
<proteinExistence type="predicted"/>
<dbReference type="InterPro" id="IPR011008">
    <property type="entry name" value="Dimeric_a/b-barrel"/>
</dbReference>
<reference evidence="2 3" key="1">
    <citation type="submission" date="2017-06" db="EMBL/GenBank/DDBJ databases">
        <authorList>
            <person name="Kim H.J."/>
            <person name="Triplett B.A."/>
        </authorList>
    </citation>
    <scope>NUCLEOTIDE SEQUENCE [LARGE SCALE GENOMIC DNA]</scope>
    <source>
        <strain evidence="2 3">DSM 29052</strain>
    </source>
</reference>
<dbReference type="InterPro" id="IPR021708">
    <property type="entry name" value="DUF3291"/>
</dbReference>
<keyword evidence="3" id="KW-1185">Reference proteome</keyword>
<sequence>MPRLAFTTFAIMKKPYGDPVVHGFEALTPAVFRKAEESAGFIARAREIDDRDELTNFERDWGPWGKFAVPRFYDGGFETAQDTRASTVSLWASVDAVRQFAYSGLHQRALQQREKWFRKPAWPTYAMWWVDDAHTPSWGEACQRLEHLHDYGPSAYAFDFSQVFAAQDRTPEKVI</sequence>
<organism evidence="2 3">
    <name type="scientific">Puniceibacterium sediminis</name>
    <dbReference type="NCBI Taxonomy" id="1608407"/>
    <lineage>
        <taxon>Bacteria</taxon>
        <taxon>Pseudomonadati</taxon>
        <taxon>Pseudomonadota</taxon>
        <taxon>Alphaproteobacteria</taxon>
        <taxon>Rhodobacterales</taxon>
        <taxon>Paracoccaceae</taxon>
        <taxon>Puniceibacterium</taxon>
    </lineage>
</organism>